<keyword evidence="4 10" id="KW-1134">Transmembrane beta strand</keyword>
<dbReference type="InterPro" id="IPR036942">
    <property type="entry name" value="Beta-barrel_TonB_sf"/>
</dbReference>
<organism evidence="15 16">
    <name type="scientific">Novosphingobium mangrovi</name>
    <name type="common">ex Hu et al. 2023</name>
    <dbReference type="NCBI Taxonomy" id="2930094"/>
    <lineage>
        <taxon>Bacteria</taxon>
        <taxon>Pseudomonadati</taxon>
        <taxon>Pseudomonadota</taxon>
        <taxon>Alphaproteobacteria</taxon>
        <taxon>Sphingomonadales</taxon>
        <taxon>Sphingomonadaceae</taxon>
        <taxon>Novosphingobium</taxon>
    </lineage>
</organism>
<dbReference type="InterPro" id="IPR000531">
    <property type="entry name" value="Beta-barrel_TonB"/>
</dbReference>
<dbReference type="EMBL" id="JALHAT010000040">
    <property type="protein sequence ID" value="MCJ1962436.1"/>
    <property type="molecule type" value="Genomic_DNA"/>
</dbReference>
<evidence type="ECO:0000256" key="9">
    <source>
        <dbReference type="ARBA" id="ARBA00023237"/>
    </source>
</evidence>
<dbReference type="Gene3D" id="2.170.130.10">
    <property type="entry name" value="TonB-dependent receptor, plug domain"/>
    <property type="match status" value="1"/>
</dbReference>
<dbReference type="NCBIfam" id="TIGR01783">
    <property type="entry name" value="TonB-siderophor"/>
    <property type="match status" value="1"/>
</dbReference>
<dbReference type="PROSITE" id="PS52016">
    <property type="entry name" value="TONB_DEPENDENT_REC_3"/>
    <property type="match status" value="1"/>
</dbReference>
<evidence type="ECO:0000256" key="7">
    <source>
        <dbReference type="ARBA" id="ARBA00023136"/>
    </source>
</evidence>
<evidence type="ECO:0000256" key="1">
    <source>
        <dbReference type="ARBA" id="ARBA00004571"/>
    </source>
</evidence>
<protein>
    <submittedName>
        <fullName evidence="15">TonB-dependent siderophore receptor</fullName>
    </submittedName>
</protein>
<feature type="chain" id="PRO_5046348878" evidence="12">
    <location>
        <begin position="48"/>
        <end position="719"/>
    </location>
</feature>
<dbReference type="CDD" id="cd01347">
    <property type="entry name" value="ligand_gated_channel"/>
    <property type="match status" value="1"/>
</dbReference>
<evidence type="ECO:0000313" key="15">
    <source>
        <dbReference type="EMBL" id="MCJ1962436.1"/>
    </source>
</evidence>
<keyword evidence="8 15" id="KW-0675">Receptor</keyword>
<keyword evidence="16" id="KW-1185">Reference proteome</keyword>
<dbReference type="PANTHER" id="PTHR32552:SF74">
    <property type="entry name" value="HYDROXAMATE SIDEROPHORE RECEPTOR FHUE"/>
    <property type="match status" value="1"/>
</dbReference>
<evidence type="ECO:0000259" key="14">
    <source>
        <dbReference type="Pfam" id="PF07715"/>
    </source>
</evidence>
<sequence length="719" mass="78628">MAAMRGAYLVKESAKEVRRSGRSPLLRSCAFGALATFAALSATTARAEDTDADAAPGDRIIVTGAVYDDYTVDDQSTSTRLDLSLRETPQATTVVSRAQIEDFNLDTINDVLLMTPGVNVERAETTRTYYNARGFDIINFQYDGVGQPLPSGLQIGAVDTATFERVEVVRGSSGLTSLTGNPSAAVNYVRKRARRQTGGHASLAYARFDRVRGDVDVNMALTEDGGVRARFVGAYEDGESHLDFYHDSRLTLYGTLSADLGPNTVATVGYGWQENDPTGVTWGGVPFLDANGDMLEYDRSITTAQPWSSWHSISRDLFGDITHDFGNGWEGKVSVFRRVRTMEAELFYLYGAQDEDGNGLYSWPGAYIDRHTQTTFDAHLKGNFTLFGRSHELVLGANYGEAHLREDEADAPAQTNLPLTPEEAFGGAFARPDFGAYSLQAAYTTKTYGGYGTLRLSLADPVHLLLGGNVTRTEREGQSYGTPNYFAKTRLLPFAGLTVDLTGSLSAYASYATIFNPQINMRRDGSVLDPLEGKTYEAGIKGEWLDGRLNAAIAVFKTDQQNVAEATGELVENSVQNAYIQVDNSSRGVEFDVSGELLPGLQLTGGYAYVDIEDKDGIDARTFIPRHTVCLSTVYTPPVLDALRLGGSVRYQSRITNDGAVQDEYAVVDLMARYQLTRNISLGFNLDNLTNAKYWQSIQFAQGLYDAPRTWRGTLGVSF</sequence>
<evidence type="ECO:0000256" key="5">
    <source>
        <dbReference type="ARBA" id="ARBA00022692"/>
    </source>
</evidence>
<keyword evidence="5 10" id="KW-0812">Transmembrane</keyword>
<evidence type="ECO:0000259" key="13">
    <source>
        <dbReference type="Pfam" id="PF00593"/>
    </source>
</evidence>
<evidence type="ECO:0000256" key="8">
    <source>
        <dbReference type="ARBA" id="ARBA00023170"/>
    </source>
</evidence>
<keyword evidence="3 10" id="KW-0813">Transport</keyword>
<dbReference type="InterPro" id="IPR037066">
    <property type="entry name" value="Plug_dom_sf"/>
</dbReference>
<comment type="caution">
    <text evidence="15">The sequence shown here is derived from an EMBL/GenBank/DDBJ whole genome shotgun (WGS) entry which is preliminary data.</text>
</comment>
<evidence type="ECO:0000256" key="11">
    <source>
        <dbReference type="RuleBase" id="RU003357"/>
    </source>
</evidence>
<feature type="signal peptide" evidence="12">
    <location>
        <begin position="1"/>
        <end position="47"/>
    </location>
</feature>
<gene>
    <name evidence="15" type="ORF">MTR65_17210</name>
</gene>
<dbReference type="Pfam" id="PF00593">
    <property type="entry name" value="TonB_dep_Rec_b-barrel"/>
    <property type="match status" value="1"/>
</dbReference>
<evidence type="ECO:0000256" key="2">
    <source>
        <dbReference type="ARBA" id="ARBA00009810"/>
    </source>
</evidence>
<dbReference type="SUPFAM" id="SSF56935">
    <property type="entry name" value="Porins"/>
    <property type="match status" value="1"/>
</dbReference>
<accession>A0ABT0AGZ4</accession>
<dbReference type="InterPro" id="IPR039426">
    <property type="entry name" value="TonB-dep_rcpt-like"/>
</dbReference>
<dbReference type="InterPro" id="IPR010105">
    <property type="entry name" value="TonB_sidphr_rcpt"/>
</dbReference>
<evidence type="ECO:0000256" key="4">
    <source>
        <dbReference type="ARBA" id="ARBA00022452"/>
    </source>
</evidence>
<dbReference type="Proteomes" id="UP001162802">
    <property type="component" value="Unassembled WGS sequence"/>
</dbReference>
<reference evidence="15" key="1">
    <citation type="submission" date="2022-03" db="EMBL/GenBank/DDBJ databases">
        <title>Identification of a novel bacterium isolated from mangrove sediments.</title>
        <authorList>
            <person name="Pan X."/>
        </authorList>
    </citation>
    <scope>NUCLEOTIDE SEQUENCE</scope>
    <source>
        <strain evidence="15">B2637</strain>
    </source>
</reference>
<dbReference type="PANTHER" id="PTHR32552">
    <property type="entry name" value="FERRICHROME IRON RECEPTOR-RELATED"/>
    <property type="match status" value="1"/>
</dbReference>
<evidence type="ECO:0000256" key="3">
    <source>
        <dbReference type="ARBA" id="ARBA00022448"/>
    </source>
</evidence>
<dbReference type="InterPro" id="IPR012910">
    <property type="entry name" value="Plug_dom"/>
</dbReference>
<keyword evidence="9 10" id="KW-0998">Cell outer membrane</keyword>
<evidence type="ECO:0000313" key="16">
    <source>
        <dbReference type="Proteomes" id="UP001162802"/>
    </source>
</evidence>
<feature type="domain" description="TonB-dependent receptor plug" evidence="14">
    <location>
        <begin position="85"/>
        <end position="177"/>
    </location>
</feature>
<comment type="similarity">
    <text evidence="2 10 11">Belongs to the TonB-dependent receptor family.</text>
</comment>
<proteinExistence type="inferred from homology"/>
<feature type="domain" description="TonB-dependent receptor-like beta-barrel" evidence="13">
    <location>
        <begin position="260"/>
        <end position="689"/>
    </location>
</feature>
<dbReference type="Pfam" id="PF07715">
    <property type="entry name" value="Plug"/>
    <property type="match status" value="1"/>
</dbReference>
<name>A0ABT0AGZ4_9SPHN</name>
<dbReference type="Gene3D" id="2.40.170.20">
    <property type="entry name" value="TonB-dependent receptor, beta-barrel domain"/>
    <property type="match status" value="1"/>
</dbReference>
<comment type="subcellular location">
    <subcellularLocation>
        <location evidence="1 10">Cell outer membrane</location>
        <topology evidence="1 10">Multi-pass membrane protein</topology>
    </subcellularLocation>
</comment>
<keyword evidence="12" id="KW-0732">Signal</keyword>
<evidence type="ECO:0000256" key="12">
    <source>
        <dbReference type="SAM" id="SignalP"/>
    </source>
</evidence>
<evidence type="ECO:0000256" key="10">
    <source>
        <dbReference type="PROSITE-ProRule" id="PRU01360"/>
    </source>
</evidence>
<evidence type="ECO:0000256" key="6">
    <source>
        <dbReference type="ARBA" id="ARBA00023077"/>
    </source>
</evidence>
<keyword evidence="7 10" id="KW-0472">Membrane</keyword>
<keyword evidence="6 11" id="KW-0798">TonB box</keyword>